<evidence type="ECO:0000313" key="2">
    <source>
        <dbReference type="Proteomes" id="UP001163046"/>
    </source>
</evidence>
<evidence type="ECO:0000313" key="1">
    <source>
        <dbReference type="EMBL" id="KAJ7384360.1"/>
    </source>
</evidence>
<sequence>MRKDMTSKEFMDKISKLFNIKLGYFSVGYSLPQNPEMQVELDMDDSEGFVNAYCLLPNFSKLKVVMKTQISGNITLAMGKRTARNKEVVSEEMKREMGLHDEEGKRKRGCVNAKWTAKGWELMETDPRFMMEFDKVQSGIEKTWGSKHYLLNPFQAVCPICGDTCTLKNESTTRNDDSYKGKALQC</sequence>
<dbReference type="OrthoDB" id="5980601at2759"/>
<dbReference type="EMBL" id="MU825888">
    <property type="protein sequence ID" value="KAJ7384360.1"/>
    <property type="molecule type" value="Genomic_DNA"/>
</dbReference>
<dbReference type="Proteomes" id="UP001163046">
    <property type="component" value="Unassembled WGS sequence"/>
</dbReference>
<comment type="caution">
    <text evidence="1">The sequence shown here is derived from an EMBL/GenBank/DDBJ whole genome shotgun (WGS) entry which is preliminary data.</text>
</comment>
<organism evidence="1 2">
    <name type="scientific">Desmophyllum pertusum</name>
    <dbReference type="NCBI Taxonomy" id="174260"/>
    <lineage>
        <taxon>Eukaryota</taxon>
        <taxon>Metazoa</taxon>
        <taxon>Cnidaria</taxon>
        <taxon>Anthozoa</taxon>
        <taxon>Hexacorallia</taxon>
        <taxon>Scleractinia</taxon>
        <taxon>Caryophylliina</taxon>
        <taxon>Caryophylliidae</taxon>
        <taxon>Desmophyllum</taxon>
    </lineage>
</organism>
<name>A0A9X0D2D2_9CNID</name>
<reference evidence="1" key="1">
    <citation type="submission" date="2023-01" db="EMBL/GenBank/DDBJ databases">
        <title>Genome assembly of the deep-sea coral Lophelia pertusa.</title>
        <authorList>
            <person name="Herrera S."/>
            <person name="Cordes E."/>
        </authorList>
    </citation>
    <scope>NUCLEOTIDE SEQUENCE</scope>
    <source>
        <strain evidence="1">USNM1676648</strain>
        <tissue evidence="1">Polyp</tissue>
    </source>
</reference>
<proteinExistence type="predicted"/>
<protein>
    <submittedName>
        <fullName evidence="1">Uncharacterized protein</fullName>
    </submittedName>
</protein>
<dbReference type="AlphaFoldDB" id="A0A9X0D2D2"/>
<gene>
    <name evidence="1" type="ORF">OS493_022473</name>
</gene>
<accession>A0A9X0D2D2</accession>
<keyword evidence="2" id="KW-1185">Reference proteome</keyword>